<dbReference type="PANTHER" id="PTHR33594:SF1">
    <property type="entry name" value="HD_PDEASE DOMAIN-CONTAINING PROTEIN"/>
    <property type="match status" value="1"/>
</dbReference>
<evidence type="ECO:0000313" key="2">
    <source>
        <dbReference type="EMBL" id="KDN26286.1"/>
    </source>
</evidence>
<dbReference type="SMART" id="SM00471">
    <property type="entry name" value="HDc"/>
    <property type="match status" value="1"/>
</dbReference>
<dbReference type="Pfam" id="PF01966">
    <property type="entry name" value="HD"/>
    <property type="match status" value="1"/>
</dbReference>
<dbReference type="SUPFAM" id="SSF109604">
    <property type="entry name" value="HD-domain/PDEase-like"/>
    <property type="match status" value="1"/>
</dbReference>
<proteinExistence type="predicted"/>
<dbReference type="Gene3D" id="1.10.3210.50">
    <property type="match status" value="1"/>
</dbReference>
<dbReference type="InterPro" id="IPR003607">
    <property type="entry name" value="HD/PDEase_dom"/>
</dbReference>
<dbReference type="GO" id="GO:0016787">
    <property type="term" value="F:hydrolase activity"/>
    <property type="evidence" value="ECO:0007669"/>
    <property type="project" value="UniProtKB-KW"/>
</dbReference>
<comment type="caution">
    <text evidence="2">The sequence shown here is derived from an EMBL/GenBank/DDBJ whole genome shotgun (WGS) entry which is preliminary data.</text>
</comment>
<reference evidence="2 3" key="1">
    <citation type="submission" date="2014-02" db="EMBL/GenBank/DDBJ databases">
        <title>Vibrio fortis Dalian14 Genome Sequencing.</title>
        <authorList>
            <person name="Wang Y."/>
            <person name="Song L."/>
            <person name="Liu G."/>
            <person name="Ding J."/>
        </authorList>
    </citation>
    <scope>NUCLEOTIDE SEQUENCE [LARGE SCALE GENOMIC DNA]</scope>
    <source>
        <strain evidence="2 3">Dalian14</strain>
    </source>
</reference>
<dbReference type="PANTHER" id="PTHR33594">
    <property type="entry name" value="SUPERFAMILY HYDROLASE, PUTATIVE (AFU_ORTHOLOGUE AFUA_1G03035)-RELATED"/>
    <property type="match status" value="1"/>
</dbReference>
<evidence type="ECO:0000259" key="1">
    <source>
        <dbReference type="PROSITE" id="PS51831"/>
    </source>
</evidence>
<gene>
    <name evidence="2" type="ORF">VFDL14_10350</name>
</gene>
<dbReference type="STRING" id="212667.VFDL14_10350"/>
<dbReference type="CDD" id="cd00077">
    <property type="entry name" value="HDc"/>
    <property type="match status" value="1"/>
</dbReference>
<name>A0A066UFV0_9VIBR</name>
<dbReference type="PROSITE" id="PS51831">
    <property type="entry name" value="HD"/>
    <property type="match status" value="1"/>
</dbReference>
<dbReference type="OrthoDB" id="9797344at2"/>
<keyword evidence="2" id="KW-0378">Hydrolase</keyword>
<organism evidence="2 3">
    <name type="scientific">Vibrio fortis</name>
    <dbReference type="NCBI Taxonomy" id="212667"/>
    <lineage>
        <taxon>Bacteria</taxon>
        <taxon>Pseudomonadati</taxon>
        <taxon>Pseudomonadota</taxon>
        <taxon>Gammaproteobacteria</taxon>
        <taxon>Vibrionales</taxon>
        <taxon>Vibrionaceae</taxon>
        <taxon>Vibrio</taxon>
    </lineage>
</organism>
<keyword evidence="3" id="KW-1185">Reference proteome</keyword>
<evidence type="ECO:0000313" key="3">
    <source>
        <dbReference type="Proteomes" id="UP000027219"/>
    </source>
</evidence>
<dbReference type="EMBL" id="JFFR01000033">
    <property type="protein sequence ID" value="KDN26286.1"/>
    <property type="molecule type" value="Genomic_DNA"/>
</dbReference>
<sequence>MLEQFEDQMLNFAKQEMTQDAAHDISHIKRVVKTAKSLCAQEQAELEVVLPAAYLHDCFTFPKNHPERATSSKVAADKAIAFLKSIDYPAHHLDAIHHAIVTHSYSANITPETVEAQIVQDADRLDSLGAIGIARCLFVGQSFDAELYNHEDPFAEERDLDDKHFSVDHFYVKLFKLAQTMNTESAKQEAERRTNYMRGFLDQLASEV</sequence>
<dbReference type="InterPro" id="IPR006674">
    <property type="entry name" value="HD_domain"/>
</dbReference>
<dbReference type="Proteomes" id="UP000027219">
    <property type="component" value="Unassembled WGS sequence"/>
</dbReference>
<dbReference type="RefSeq" id="WP_032553866.1">
    <property type="nucleotide sequence ID" value="NZ_JFFR01000033.1"/>
</dbReference>
<dbReference type="AlphaFoldDB" id="A0A066UFV0"/>
<accession>A0A066UFV0</accession>
<protein>
    <submittedName>
        <fullName evidence="2">Phosphohydrolase</fullName>
    </submittedName>
</protein>
<feature type="domain" description="HD" evidence="1">
    <location>
        <begin position="24"/>
        <end position="128"/>
    </location>
</feature>